<keyword evidence="1" id="KW-1133">Transmembrane helix</keyword>
<sequence>MGSHSSVRFVAEYMVRTAILFALIGMIAWGVWAVFADYATRTLEPEVAMAISYAIGVGVATLYIASQSGPVTLTDSGVAFAIVGGLFSGVGSISYYAAISTETRQLRRP</sequence>
<comment type="caution">
    <text evidence="3">The sequence shown here is derived from an EMBL/GenBank/DDBJ whole genome shotgun (WGS) entry which is preliminary data.</text>
</comment>
<name>A0AAV3UNV9_9EURY</name>
<feature type="transmembrane region" description="Helical" evidence="1">
    <location>
        <begin position="47"/>
        <end position="66"/>
    </location>
</feature>
<evidence type="ECO:0000256" key="1">
    <source>
        <dbReference type="SAM" id="Phobius"/>
    </source>
</evidence>
<protein>
    <recommendedName>
        <fullName evidence="2">EamA domain-containing protein</fullName>
    </recommendedName>
</protein>
<dbReference type="GO" id="GO:0016020">
    <property type="term" value="C:membrane"/>
    <property type="evidence" value="ECO:0007669"/>
    <property type="project" value="InterPro"/>
</dbReference>
<dbReference type="InterPro" id="IPR000620">
    <property type="entry name" value="EamA_dom"/>
</dbReference>
<accession>A0AAV3UNV9</accession>
<evidence type="ECO:0000313" key="4">
    <source>
        <dbReference type="Proteomes" id="UP001501729"/>
    </source>
</evidence>
<feature type="domain" description="EamA" evidence="2">
    <location>
        <begin position="17"/>
        <end position="101"/>
    </location>
</feature>
<keyword evidence="1" id="KW-0472">Membrane</keyword>
<gene>
    <name evidence="3" type="ORF">GCM10025751_43530</name>
</gene>
<reference evidence="3 4" key="1">
    <citation type="journal article" date="2019" name="Int. J. Syst. Evol. Microbiol.">
        <title>The Global Catalogue of Microorganisms (GCM) 10K type strain sequencing project: providing services to taxonomists for standard genome sequencing and annotation.</title>
        <authorList>
            <consortium name="The Broad Institute Genomics Platform"/>
            <consortium name="The Broad Institute Genome Sequencing Center for Infectious Disease"/>
            <person name="Wu L."/>
            <person name="Ma J."/>
        </authorList>
    </citation>
    <scope>NUCLEOTIDE SEQUENCE [LARGE SCALE GENOMIC DNA]</scope>
    <source>
        <strain evidence="3 4">JCM 17504</strain>
    </source>
</reference>
<dbReference type="AlphaFoldDB" id="A0AAV3UNV9"/>
<dbReference type="Proteomes" id="UP001501729">
    <property type="component" value="Unassembled WGS sequence"/>
</dbReference>
<keyword evidence="1" id="KW-0812">Transmembrane</keyword>
<keyword evidence="4" id="KW-1185">Reference proteome</keyword>
<evidence type="ECO:0000313" key="3">
    <source>
        <dbReference type="EMBL" id="GAA5059486.1"/>
    </source>
</evidence>
<proteinExistence type="predicted"/>
<feature type="transmembrane region" description="Helical" evidence="1">
    <location>
        <begin position="78"/>
        <end position="98"/>
    </location>
</feature>
<dbReference type="Pfam" id="PF00892">
    <property type="entry name" value="EamA"/>
    <property type="match status" value="1"/>
</dbReference>
<evidence type="ECO:0000259" key="2">
    <source>
        <dbReference type="Pfam" id="PF00892"/>
    </source>
</evidence>
<organism evidence="3 4">
    <name type="scientific">Haladaptatus pallidirubidus</name>
    <dbReference type="NCBI Taxonomy" id="1008152"/>
    <lineage>
        <taxon>Archaea</taxon>
        <taxon>Methanobacteriati</taxon>
        <taxon>Methanobacteriota</taxon>
        <taxon>Stenosarchaea group</taxon>
        <taxon>Halobacteria</taxon>
        <taxon>Halobacteriales</taxon>
        <taxon>Haladaptataceae</taxon>
        <taxon>Haladaptatus</taxon>
    </lineage>
</organism>
<dbReference type="EMBL" id="BAABKX010000018">
    <property type="protein sequence ID" value="GAA5059486.1"/>
    <property type="molecule type" value="Genomic_DNA"/>
</dbReference>
<feature type="transmembrane region" description="Helical" evidence="1">
    <location>
        <begin position="13"/>
        <end position="35"/>
    </location>
</feature>